<dbReference type="Pfam" id="PF13456">
    <property type="entry name" value="RVT_3"/>
    <property type="match status" value="1"/>
</dbReference>
<dbReference type="RefSeq" id="WP_160835765.1">
    <property type="nucleotide sequence ID" value="NZ_WMET01000001.1"/>
</dbReference>
<reference evidence="2 3" key="1">
    <citation type="submission" date="2019-11" db="EMBL/GenBank/DDBJ databases">
        <title>Genome sequences of 17 halophilic strains isolated from different environments.</title>
        <authorList>
            <person name="Furrow R.E."/>
        </authorList>
    </citation>
    <scope>NUCLEOTIDE SEQUENCE [LARGE SCALE GENOMIC DNA]</scope>
    <source>
        <strain evidence="2 3">22511_23_Filter</strain>
    </source>
</reference>
<dbReference type="GO" id="GO:0003964">
    <property type="term" value="F:RNA-directed DNA polymerase activity"/>
    <property type="evidence" value="ECO:0007669"/>
    <property type="project" value="UniProtKB-KW"/>
</dbReference>
<dbReference type="GO" id="GO:0004523">
    <property type="term" value="F:RNA-DNA hybrid ribonuclease activity"/>
    <property type="evidence" value="ECO:0007669"/>
    <property type="project" value="InterPro"/>
</dbReference>
<dbReference type="CDD" id="cd09279">
    <property type="entry name" value="RNase_HI_like"/>
    <property type="match status" value="1"/>
</dbReference>
<evidence type="ECO:0000259" key="1">
    <source>
        <dbReference type="PROSITE" id="PS50879"/>
    </source>
</evidence>
<comment type="caution">
    <text evidence="2">The sequence shown here is derived from an EMBL/GenBank/DDBJ whole genome shotgun (WGS) entry which is preliminary data.</text>
</comment>
<dbReference type="Proteomes" id="UP000460949">
    <property type="component" value="Unassembled WGS sequence"/>
</dbReference>
<dbReference type="SUPFAM" id="SSF53098">
    <property type="entry name" value="Ribonuclease H-like"/>
    <property type="match status" value="1"/>
</dbReference>
<dbReference type="InterPro" id="IPR002156">
    <property type="entry name" value="RNaseH_domain"/>
</dbReference>
<dbReference type="InterPro" id="IPR012337">
    <property type="entry name" value="RNaseH-like_sf"/>
</dbReference>
<name>A0A845DP31_9BACI</name>
<keyword evidence="2" id="KW-0548">Nucleotidyltransferase</keyword>
<keyword evidence="2" id="KW-0808">Transferase</keyword>
<feature type="domain" description="RNase H type-1" evidence="1">
    <location>
        <begin position="1"/>
        <end position="127"/>
    </location>
</feature>
<dbReference type="PANTHER" id="PTHR47723:SF19">
    <property type="entry name" value="POLYNUCLEOTIDYL TRANSFERASE, RIBONUCLEASE H-LIKE SUPERFAMILY PROTEIN"/>
    <property type="match status" value="1"/>
</dbReference>
<protein>
    <submittedName>
        <fullName evidence="2">Reverse transcriptase-like protein</fullName>
    </submittedName>
</protein>
<sequence>MIEVHTDAACSGDPGLSAAGIVIKADNQIEEHQFFLGTWSNHEAEFLAVARALELCRSLYPDEIISIRSDSKIAVDTLDRKYTKNKKFLPLFEHIQELEQAFSFVFYKWIPDKQNRHADKLARKCLLKHAQNPDQH</sequence>
<dbReference type="InterPro" id="IPR036397">
    <property type="entry name" value="RNaseH_sf"/>
</dbReference>
<dbReference type="AlphaFoldDB" id="A0A845DP31"/>
<keyword evidence="2" id="KW-0695">RNA-directed DNA polymerase</keyword>
<dbReference type="PROSITE" id="PS50879">
    <property type="entry name" value="RNASE_H_1"/>
    <property type="match status" value="1"/>
</dbReference>
<dbReference type="GO" id="GO:0003676">
    <property type="term" value="F:nucleic acid binding"/>
    <property type="evidence" value="ECO:0007669"/>
    <property type="project" value="InterPro"/>
</dbReference>
<dbReference type="InterPro" id="IPR053151">
    <property type="entry name" value="RNase_H-like"/>
</dbReference>
<dbReference type="PANTHER" id="PTHR47723">
    <property type="entry name" value="OS05G0353850 PROTEIN"/>
    <property type="match status" value="1"/>
</dbReference>
<proteinExistence type="predicted"/>
<dbReference type="EMBL" id="WMET01000001">
    <property type="protein sequence ID" value="MYL19371.1"/>
    <property type="molecule type" value="Genomic_DNA"/>
</dbReference>
<evidence type="ECO:0000313" key="2">
    <source>
        <dbReference type="EMBL" id="MYL19371.1"/>
    </source>
</evidence>
<accession>A0A845DP31</accession>
<organism evidence="2 3">
    <name type="scientific">Halobacillus litoralis</name>
    <dbReference type="NCBI Taxonomy" id="45668"/>
    <lineage>
        <taxon>Bacteria</taxon>
        <taxon>Bacillati</taxon>
        <taxon>Bacillota</taxon>
        <taxon>Bacilli</taxon>
        <taxon>Bacillales</taxon>
        <taxon>Bacillaceae</taxon>
        <taxon>Halobacillus</taxon>
    </lineage>
</organism>
<dbReference type="Gene3D" id="3.30.420.10">
    <property type="entry name" value="Ribonuclease H-like superfamily/Ribonuclease H"/>
    <property type="match status" value="1"/>
</dbReference>
<evidence type="ECO:0000313" key="3">
    <source>
        <dbReference type="Proteomes" id="UP000460949"/>
    </source>
</evidence>
<gene>
    <name evidence="2" type="ORF">GLW04_05670</name>
</gene>